<evidence type="ECO:0000256" key="8">
    <source>
        <dbReference type="PROSITE-ProRule" id="PRU00607"/>
    </source>
</evidence>
<dbReference type="Gene3D" id="3.40.50.880">
    <property type="match status" value="1"/>
</dbReference>
<dbReference type="InterPro" id="IPR029062">
    <property type="entry name" value="Class_I_gatase-like"/>
</dbReference>
<dbReference type="EC" id="3.4.19.9" evidence="3 8"/>
<dbReference type="InterPro" id="IPR011697">
    <property type="entry name" value="Peptidase_C26"/>
</dbReference>
<keyword evidence="10" id="KW-1185">Reference proteome</keyword>
<accession>A0AAE0FME5</accession>
<evidence type="ECO:0000256" key="3">
    <source>
        <dbReference type="ARBA" id="ARBA00012886"/>
    </source>
</evidence>
<evidence type="ECO:0000313" key="9">
    <source>
        <dbReference type="EMBL" id="KAK3262404.1"/>
    </source>
</evidence>
<evidence type="ECO:0000256" key="7">
    <source>
        <dbReference type="PIRSR" id="PIRSR615527-1"/>
    </source>
</evidence>
<evidence type="ECO:0000256" key="1">
    <source>
        <dbReference type="ARBA" id="ARBA00004239"/>
    </source>
</evidence>
<comment type="subcellular location">
    <subcellularLocation>
        <location evidence="1">Secreted</location>
        <location evidence="1">Extracellular space</location>
    </subcellularLocation>
</comment>
<dbReference type="Pfam" id="PF07722">
    <property type="entry name" value="Peptidase_C26"/>
    <property type="match status" value="1"/>
</dbReference>
<dbReference type="InterPro" id="IPR015527">
    <property type="entry name" value="Pept_C26_g-glut_hydrolase"/>
</dbReference>
<evidence type="ECO:0000256" key="5">
    <source>
        <dbReference type="ARBA" id="ARBA00022729"/>
    </source>
</evidence>
<organism evidence="9 10">
    <name type="scientific">Cymbomonas tetramitiformis</name>
    <dbReference type="NCBI Taxonomy" id="36881"/>
    <lineage>
        <taxon>Eukaryota</taxon>
        <taxon>Viridiplantae</taxon>
        <taxon>Chlorophyta</taxon>
        <taxon>Pyramimonadophyceae</taxon>
        <taxon>Pyramimonadales</taxon>
        <taxon>Pyramimonadaceae</taxon>
        <taxon>Cymbomonas</taxon>
    </lineage>
</organism>
<evidence type="ECO:0000256" key="6">
    <source>
        <dbReference type="ARBA" id="ARBA00022801"/>
    </source>
</evidence>
<dbReference type="SUPFAM" id="SSF52317">
    <property type="entry name" value="Class I glutamine amidotransferase-like"/>
    <property type="match status" value="1"/>
</dbReference>
<dbReference type="PANTHER" id="PTHR11315:SF0">
    <property type="entry name" value="FOLATE GAMMA-GLUTAMYL HYDROLASE"/>
    <property type="match status" value="1"/>
</dbReference>
<feature type="active site" description="Nucleophile" evidence="7 8">
    <location>
        <position position="89"/>
    </location>
</feature>
<dbReference type="GO" id="GO:0005773">
    <property type="term" value="C:vacuole"/>
    <property type="evidence" value="ECO:0007669"/>
    <property type="project" value="TreeGrafter"/>
</dbReference>
<dbReference type="PROSITE" id="PS51275">
    <property type="entry name" value="PEPTIDASE_C26_GGH"/>
    <property type="match status" value="1"/>
</dbReference>
<feature type="active site" evidence="8">
    <location>
        <position position="208"/>
    </location>
</feature>
<dbReference type="GO" id="GO:0046900">
    <property type="term" value="P:tetrahydrofolylpolyglutamate metabolic process"/>
    <property type="evidence" value="ECO:0007669"/>
    <property type="project" value="TreeGrafter"/>
</dbReference>
<dbReference type="PANTHER" id="PTHR11315">
    <property type="entry name" value="PROTEASE FAMILY C26 GAMMA-GLUTAMYL HYDROLASE"/>
    <property type="match status" value="1"/>
</dbReference>
<dbReference type="Proteomes" id="UP001190700">
    <property type="component" value="Unassembled WGS sequence"/>
</dbReference>
<comment type="similarity">
    <text evidence="2">Belongs to the peptidase C26 family.</text>
</comment>
<evidence type="ECO:0000256" key="2">
    <source>
        <dbReference type="ARBA" id="ARBA00011083"/>
    </source>
</evidence>
<dbReference type="PROSITE" id="PS51273">
    <property type="entry name" value="GATASE_TYPE_1"/>
    <property type="match status" value="1"/>
</dbReference>
<keyword evidence="5" id="KW-0732">Signal</keyword>
<comment type="catalytic activity">
    <reaction evidence="8">
        <text>(6S)-5,6,7,8-tetrahydrofolyl-(gamma-L-Glu)(n) + (n-1) H2O = (6S)-5,6,7,8-tetrahydrofolate + (n-1) L-glutamate</text>
        <dbReference type="Rhea" id="RHEA:56784"/>
        <dbReference type="Rhea" id="RHEA-COMP:14738"/>
        <dbReference type="ChEBI" id="CHEBI:15377"/>
        <dbReference type="ChEBI" id="CHEBI:29985"/>
        <dbReference type="ChEBI" id="CHEBI:57453"/>
        <dbReference type="ChEBI" id="CHEBI:141005"/>
        <dbReference type="EC" id="3.4.19.9"/>
    </reaction>
</comment>
<proteinExistence type="inferred from homology"/>
<evidence type="ECO:0000256" key="4">
    <source>
        <dbReference type="ARBA" id="ARBA00022525"/>
    </source>
</evidence>
<evidence type="ECO:0000313" key="10">
    <source>
        <dbReference type="Proteomes" id="UP001190700"/>
    </source>
</evidence>
<comment type="caution">
    <text evidence="9">The sequence shown here is derived from an EMBL/GenBank/DDBJ whole genome shotgun (WGS) entry which is preliminary data.</text>
</comment>
<feature type="active site" description="Proton donor" evidence="7">
    <location>
        <position position="208"/>
    </location>
</feature>
<keyword evidence="6 8" id="KW-0378">Hydrolase</keyword>
<dbReference type="EMBL" id="LGRX02016228">
    <property type="protein sequence ID" value="KAK3262404.1"/>
    <property type="molecule type" value="Genomic_DNA"/>
</dbReference>
<dbReference type="GO" id="GO:0034722">
    <property type="term" value="F:gamma-glutamyl-peptidase activity"/>
    <property type="evidence" value="ECO:0007669"/>
    <property type="project" value="UniProtKB-UniRule"/>
</dbReference>
<name>A0AAE0FME5_9CHLO</name>
<reference evidence="9 10" key="1">
    <citation type="journal article" date="2015" name="Genome Biol. Evol.">
        <title>Comparative Genomics of a Bacterivorous Green Alga Reveals Evolutionary Causalities and Consequences of Phago-Mixotrophic Mode of Nutrition.</title>
        <authorList>
            <person name="Burns J.A."/>
            <person name="Paasch A."/>
            <person name="Narechania A."/>
            <person name="Kim E."/>
        </authorList>
    </citation>
    <scope>NUCLEOTIDE SEQUENCE [LARGE SCALE GENOMIC DNA]</scope>
    <source>
        <strain evidence="9 10">PLY_AMNH</strain>
    </source>
</reference>
<dbReference type="AlphaFoldDB" id="A0AAE0FME5"/>
<keyword evidence="4" id="KW-0964">Secreted</keyword>
<gene>
    <name evidence="9" type="ORF">CYMTET_28737</name>
</gene>
<protein>
    <recommendedName>
        <fullName evidence="3 8">folate gamma-glutamyl hydrolase</fullName>
        <ecNumber evidence="3 8">3.4.19.9</ecNumber>
    </recommendedName>
</protein>
<dbReference type="GO" id="GO:0005576">
    <property type="term" value="C:extracellular region"/>
    <property type="evidence" value="ECO:0007669"/>
    <property type="project" value="UniProtKB-SubCell"/>
</dbReference>
<sequence>MPGVSYIASSYVKLVEMAGARAVPIIYTDTDEEIIRRYEMVNGLIFPGGAVGKHDASSWDKFEHVAHMLFTLALRDSLAGDPFPIHGVCMGLHMLMRYTTDAADVLYHGLDAKEHLTRLNFTSAAQKSRLLGGASGRAARLRARMAKDPPITIENHVSGVLLDTFLSDSNLSIAWTIVSTSRDRKKLEYISTVEATDLRVPFSGTQWHPEKNAFEWKMAAIPHSVPAVMVTQLVANRFVESARRSFHRPPTELDARKLNIWNTPPVYMSDLIRELDLIFVYGPRNGSRITYG</sequence>